<name>A0A929RVL3_9BACT</name>
<organism evidence="1 2">
    <name type="scientific">Alloprevotella tannerae</name>
    <dbReference type="NCBI Taxonomy" id="76122"/>
    <lineage>
        <taxon>Bacteria</taxon>
        <taxon>Pseudomonadati</taxon>
        <taxon>Bacteroidota</taxon>
        <taxon>Bacteroidia</taxon>
        <taxon>Bacteroidales</taxon>
        <taxon>Prevotellaceae</taxon>
        <taxon>Alloprevotella</taxon>
    </lineage>
</organism>
<proteinExistence type="predicted"/>
<dbReference type="RefSeq" id="WP_303762477.1">
    <property type="nucleotide sequence ID" value="NZ_JABZGR010000001.1"/>
</dbReference>
<comment type="caution">
    <text evidence="1">The sequence shown here is derived from an EMBL/GenBank/DDBJ whole genome shotgun (WGS) entry which is preliminary data.</text>
</comment>
<sequence length="129" mass="13906">MKQILVFTLIALMLFKDKITKEIINPGEKLQTDDLDRVNDLVKRGLCEIASVDYSEEDGSDTGEDSGSDNAKLVEFQGATYSLDVVKAALKEIGAGVNTNAGVKGVSDKLAALSEDQIAQLQEKLTVTE</sequence>
<evidence type="ECO:0000313" key="1">
    <source>
        <dbReference type="EMBL" id="MBF0969516.1"/>
    </source>
</evidence>
<protein>
    <submittedName>
        <fullName evidence="1">Uncharacterized protein</fullName>
    </submittedName>
</protein>
<dbReference type="AlphaFoldDB" id="A0A929RVL3"/>
<gene>
    <name evidence="1" type="ORF">HXK21_00525</name>
</gene>
<dbReference type="Proteomes" id="UP000704068">
    <property type="component" value="Unassembled WGS sequence"/>
</dbReference>
<accession>A0A929RVL3</accession>
<dbReference type="EMBL" id="JABZGR010000001">
    <property type="protein sequence ID" value="MBF0969516.1"/>
    <property type="molecule type" value="Genomic_DNA"/>
</dbReference>
<evidence type="ECO:0000313" key="2">
    <source>
        <dbReference type="Proteomes" id="UP000704068"/>
    </source>
</evidence>
<reference evidence="1" key="1">
    <citation type="submission" date="2020-04" db="EMBL/GenBank/DDBJ databases">
        <title>Deep metagenomics examines the oral microbiome during advanced dental caries in children, revealing novel taxa and co-occurrences with host molecules.</title>
        <authorList>
            <person name="Baker J.L."/>
            <person name="Morton J.T."/>
            <person name="Dinis M."/>
            <person name="Alvarez R."/>
            <person name="Tran N.C."/>
            <person name="Knight R."/>
            <person name="Edlund A."/>
        </authorList>
    </citation>
    <scope>NUCLEOTIDE SEQUENCE</scope>
    <source>
        <strain evidence="1">JCVI_34_bin.1</strain>
    </source>
</reference>